<gene>
    <name evidence="2" type="ORF">PHYBLDRAFT_173169</name>
</gene>
<feature type="transmembrane region" description="Helical" evidence="1">
    <location>
        <begin position="52"/>
        <end position="76"/>
    </location>
</feature>
<dbReference type="InParanoid" id="A0A162NE93"/>
<keyword evidence="3" id="KW-1185">Reference proteome</keyword>
<sequence length="313" mass="35788">MVYSPWTFRCCGCIDNRIGSMLACILWAAFSFYLAILAFMGSSPFFSHLDKIPLIVFGVINIFFGLVSLSGFIILIVRSRYFAPRKSLVYLLVFSASAVLVDLFINLVLFGVDKSSFQEWCVEQSLYNFKVDFQKSTNITTVPINADSDFYNCNRLYEDEFKWSLMAVVGIFIVYIHWILVIMSYIQSYRALFSVGYPNGSIVPVPLEPVLPAPPMVETMLNIPPKRKEILNYQNVKPGSLKKIIGRFRRENIPFAHERWDKLGQDDFTGDHKHESLTTLTNLTSNADHSTESYLEQEGHSITPKSSRTFVLY</sequence>
<evidence type="ECO:0000313" key="3">
    <source>
        <dbReference type="Proteomes" id="UP000077315"/>
    </source>
</evidence>
<keyword evidence="1" id="KW-1133">Transmembrane helix</keyword>
<feature type="transmembrane region" description="Helical" evidence="1">
    <location>
        <begin position="21"/>
        <end position="40"/>
    </location>
</feature>
<feature type="transmembrane region" description="Helical" evidence="1">
    <location>
        <begin position="88"/>
        <end position="110"/>
    </location>
</feature>
<evidence type="ECO:0000256" key="1">
    <source>
        <dbReference type="SAM" id="Phobius"/>
    </source>
</evidence>
<proteinExistence type="predicted"/>
<name>A0A162NE93_PHYB8</name>
<dbReference type="VEuPathDB" id="FungiDB:PHYBLDRAFT_173169"/>
<accession>A0A162NE93</accession>
<dbReference type="EMBL" id="KV440994">
    <property type="protein sequence ID" value="OAD68754.1"/>
    <property type="molecule type" value="Genomic_DNA"/>
</dbReference>
<reference evidence="3" key="1">
    <citation type="submission" date="2015-06" db="EMBL/GenBank/DDBJ databases">
        <title>Expansion of signal transduction pathways in fungi by whole-genome duplication.</title>
        <authorList>
            <consortium name="DOE Joint Genome Institute"/>
            <person name="Corrochano L.M."/>
            <person name="Kuo A."/>
            <person name="Marcet-Houben M."/>
            <person name="Polaino S."/>
            <person name="Salamov A."/>
            <person name="Villalobos J.M."/>
            <person name="Alvarez M.I."/>
            <person name="Avalos J."/>
            <person name="Benito E.P."/>
            <person name="Benoit I."/>
            <person name="Burger G."/>
            <person name="Camino L.P."/>
            <person name="Canovas D."/>
            <person name="Cerda-Olmedo E."/>
            <person name="Cheng J.-F."/>
            <person name="Dominguez A."/>
            <person name="Elias M."/>
            <person name="Eslava A.P."/>
            <person name="Glaser F."/>
            <person name="Grimwood J."/>
            <person name="Gutierrez G."/>
            <person name="Heitman J."/>
            <person name="Henrissat B."/>
            <person name="Iturriaga E.A."/>
            <person name="Lang B.F."/>
            <person name="Lavin J.L."/>
            <person name="Lee S."/>
            <person name="Li W."/>
            <person name="Lindquist E."/>
            <person name="Lopez-Garcia S."/>
            <person name="Luque E.M."/>
            <person name="Marcos A.T."/>
            <person name="Martin J."/>
            <person name="McCluskey K."/>
            <person name="Medina H.R."/>
            <person name="Miralles-Duran A."/>
            <person name="Miyazaki A."/>
            <person name="Munoz-Torres E."/>
            <person name="Oguiza J.A."/>
            <person name="Ohm R."/>
            <person name="Olmedo M."/>
            <person name="Orejas M."/>
            <person name="Ortiz-Castellanos L."/>
            <person name="Pisabarro A.G."/>
            <person name="Rodriguez-Romero J."/>
            <person name="Ruiz-Herrera J."/>
            <person name="Ruiz-Vazquez R."/>
            <person name="Sanz C."/>
            <person name="Schackwitz W."/>
            <person name="Schmutz J."/>
            <person name="Shahriari M."/>
            <person name="Shelest E."/>
            <person name="Silva-Franco F."/>
            <person name="Soanes D."/>
            <person name="Syed K."/>
            <person name="Tagua V.G."/>
            <person name="Talbot N.J."/>
            <person name="Thon M."/>
            <person name="De vries R.P."/>
            <person name="Wiebenga A."/>
            <person name="Yadav J.S."/>
            <person name="Braun E.L."/>
            <person name="Baker S."/>
            <person name="Garre V."/>
            <person name="Horwitz B."/>
            <person name="Torres-Martinez S."/>
            <person name="Idnurm A."/>
            <person name="Herrera-Estrella A."/>
            <person name="Gabaldon T."/>
            <person name="Grigoriev I.V."/>
        </authorList>
    </citation>
    <scope>NUCLEOTIDE SEQUENCE [LARGE SCALE GENOMIC DNA]</scope>
    <source>
        <strain evidence="3">NRRL 1555(-)</strain>
    </source>
</reference>
<feature type="transmembrane region" description="Helical" evidence="1">
    <location>
        <begin position="165"/>
        <end position="186"/>
    </location>
</feature>
<dbReference type="GeneID" id="28997867"/>
<keyword evidence="1" id="KW-0812">Transmembrane</keyword>
<evidence type="ECO:0000313" key="2">
    <source>
        <dbReference type="EMBL" id="OAD68754.1"/>
    </source>
</evidence>
<dbReference type="STRING" id="763407.A0A162NE93"/>
<dbReference type="RefSeq" id="XP_018286794.1">
    <property type="nucleotide sequence ID" value="XM_018436961.1"/>
</dbReference>
<dbReference type="Proteomes" id="UP000077315">
    <property type="component" value="Unassembled WGS sequence"/>
</dbReference>
<organism evidence="2 3">
    <name type="scientific">Phycomyces blakesleeanus (strain ATCC 8743b / DSM 1359 / FGSC 10004 / NBRC 33097 / NRRL 1555)</name>
    <dbReference type="NCBI Taxonomy" id="763407"/>
    <lineage>
        <taxon>Eukaryota</taxon>
        <taxon>Fungi</taxon>
        <taxon>Fungi incertae sedis</taxon>
        <taxon>Mucoromycota</taxon>
        <taxon>Mucoromycotina</taxon>
        <taxon>Mucoromycetes</taxon>
        <taxon>Mucorales</taxon>
        <taxon>Phycomycetaceae</taxon>
        <taxon>Phycomyces</taxon>
    </lineage>
</organism>
<dbReference type="AlphaFoldDB" id="A0A162NE93"/>
<protein>
    <submittedName>
        <fullName evidence="2">Uncharacterized protein</fullName>
    </submittedName>
</protein>
<dbReference type="OrthoDB" id="2272986at2759"/>
<keyword evidence="1" id="KW-0472">Membrane</keyword>